<evidence type="ECO:0000313" key="2">
    <source>
        <dbReference type="EMBL" id="MBW0557661.1"/>
    </source>
</evidence>
<evidence type="ECO:0000313" key="3">
    <source>
        <dbReference type="Proteomes" id="UP000765509"/>
    </source>
</evidence>
<reference evidence="2" key="1">
    <citation type="submission" date="2021-03" db="EMBL/GenBank/DDBJ databases">
        <title>Draft genome sequence of rust myrtle Austropuccinia psidii MF-1, a brazilian biotype.</title>
        <authorList>
            <person name="Quecine M.C."/>
            <person name="Pachon D.M.R."/>
            <person name="Bonatelli M.L."/>
            <person name="Correr F.H."/>
            <person name="Franceschini L.M."/>
            <person name="Leite T.F."/>
            <person name="Margarido G.R.A."/>
            <person name="Almeida C.A."/>
            <person name="Ferrarezi J.A."/>
            <person name="Labate C.A."/>
        </authorList>
    </citation>
    <scope>NUCLEOTIDE SEQUENCE</scope>
    <source>
        <strain evidence="2">MF-1</strain>
    </source>
</reference>
<accession>A0A9Q3PF22</accession>
<gene>
    <name evidence="2" type="ORF">O181_097376</name>
</gene>
<keyword evidence="3" id="KW-1185">Reference proteome</keyword>
<organism evidence="2 3">
    <name type="scientific">Austropuccinia psidii MF-1</name>
    <dbReference type="NCBI Taxonomy" id="1389203"/>
    <lineage>
        <taxon>Eukaryota</taxon>
        <taxon>Fungi</taxon>
        <taxon>Dikarya</taxon>
        <taxon>Basidiomycota</taxon>
        <taxon>Pucciniomycotina</taxon>
        <taxon>Pucciniomycetes</taxon>
        <taxon>Pucciniales</taxon>
        <taxon>Sphaerophragmiaceae</taxon>
        <taxon>Austropuccinia</taxon>
    </lineage>
</organism>
<protein>
    <submittedName>
        <fullName evidence="2">Uncharacterized protein</fullName>
    </submittedName>
</protein>
<feature type="compositionally biased region" description="Acidic residues" evidence="1">
    <location>
        <begin position="105"/>
        <end position="133"/>
    </location>
</feature>
<dbReference type="EMBL" id="AVOT02065648">
    <property type="protein sequence ID" value="MBW0557661.1"/>
    <property type="molecule type" value="Genomic_DNA"/>
</dbReference>
<comment type="caution">
    <text evidence="2">The sequence shown here is derived from an EMBL/GenBank/DDBJ whole genome shotgun (WGS) entry which is preliminary data.</text>
</comment>
<name>A0A9Q3PF22_9BASI</name>
<evidence type="ECO:0000256" key="1">
    <source>
        <dbReference type="SAM" id="MobiDB-lite"/>
    </source>
</evidence>
<dbReference type="AlphaFoldDB" id="A0A9Q3PF22"/>
<proteinExistence type="predicted"/>
<dbReference type="Proteomes" id="UP000765509">
    <property type="component" value="Unassembled WGS sequence"/>
</dbReference>
<feature type="region of interest" description="Disordered" evidence="1">
    <location>
        <begin position="102"/>
        <end position="133"/>
    </location>
</feature>
<sequence length="133" mass="15730">MIRKAAEKLKKSREDSIKYWDGRMAHQLRSPHNQGDFFLVYNKAIETNWGLLFKNKWNGPYIVMRKINNGPYQLEELDGTELARRFAASQVKRFYPRGKLIDTKEDTEEEKSEEDEVINEEEVLEEATESDEE</sequence>